<dbReference type="EMBL" id="JAVDQK010000004">
    <property type="protein sequence ID" value="MDR6218302.1"/>
    <property type="molecule type" value="Genomic_DNA"/>
</dbReference>
<gene>
    <name evidence="1" type="ORF">J2Y00_001865</name>
</gene>
<reference evidence="1" key="1">
    <citation type="submission" date="2023-07" db="EMBL/GenBank/DDBJ databases">
        <title>Sorghum-associated microbial communities from plants grown in Nebraska, USA.</title>
        <authorList>
            <person name="Schachtman D."/>
        </authorList>
    </citation>
    <scope>NUCLEOTIDE SEQUENCE</scope>
    <source>
        <strain evidence="1">BE330</strain>
    </source>
</reference>
<dbReference type="RefSeq" id="WP_309854669.1">
    <property type="nucleotide sequence ID" value="NZ_JAVDQJ010000005.1"/>
</dbReference>
<evidence type="ECO:0000313" key="1">
    <source>
        <dbReference type="EMBL" id="MDR6218302.1"/>
    </source>
</evidence>
<dbReference type="AlphaFoldDB" id="A0AAE4BMA6"/>
<comment type="caution">
    <text evidence="1">The sequence shown here is derived from an EMBL/GenBank/DDBJ whole genome shotgun (WGS) entry which is preliminary data.</text>
</comment>
<accession>A0AAE4BMA6</accession>
<sequence>MRLQDHASEAMHAAMATLPDTPGVLWGFTGHPWQLWLRKANRHYNEDRPATPSFKTASDLIAWIKRHRTDLHKFQRAYVKEGFDHGGTERLPDPPRPREDTDHTLRTFELNEAQAFRMKQQRILDALQASIAVDLRAIAEFGSDEGIGAELLIQYPFDGNDGWHVTLGPIRAVMTYEQIRELAEQALRALLGERSSNVLFQIADRLPHEDEPLDEATRALWLAADAFRRVWPRRRGGYDDTGWGIPAPEGVTTDHVTDANGYYQPPEGAYDWETAEYRLKLRLREDE</sequence>
<proteinExistence type="predicted"/>
<organism evidence="1 2">
    <name type="scientific">Deinococcus soli</name>
    <name type="common">ex Cha et al. 2016</name>
    <dbReference type="NCBI Taxonomy" id="1309411"/>
    <lineage>
        <taxon>Bacteria</taxon>
        <taxon>Thermotogati</taxon>
        <taxon>Deinococcota</taxon>
        <taxon>Deinococci</taxon>
        <taxon>Deinococcales</taxon>
        <taxon>Deinococcaceae</taxon>
        <taxon>Deinococcus</taxon>
    </lineage>
</organism>
<dbReference type="Proteomes" id="UP001185331">
    <property type="component" value="Unassembled WGS sequence"/>
</dbReference>
<name>A0AAE4BMA6_9DEIO</name>
<evidence type="ECO:0000313" key="2">
    <source>
        <dbReference type="Proteomes" id="UP001185331"/>
    </source>
</evidence>
<protein>
    <submittedName>
        <fullName evidence="1">Uncharacterized protein</fullName>
    </submittedName>
</protein>